<name>A0A0H5NGH0_NOCFR</name>
<feature type="compositionally biased region" description="Polar residues" evidence="1">
    <location>
        <begin position="1"/>
        <end position="10"/>
    </location>
</feature>
<evidence type="ECO:0000313" key="2">
    <source>
        <dbReference type="EMBL" id="CRY74354.1"/>
    </source>
</evidence>
<accession>A0A0H5NGH0</accession>
<gene>
    <name evidence="2" type="ORF">ERS450000_00625</name>
</gene>
<protein>
    <submittedName>
        <fullName evidence="2">Uncharacterized protein</fullName>
    </submittedName>
</protein>
<dbReference type="Proteomes" id="UP000057820">
    <property type="component" value="Chromosome 1"/>
</dbReference>
<dbReference type="KEGG" id="nfr:ERS450000_00625"/>
<organism evidence="2 3">
    <name type="scientific">Nocardia farcinica</name>
    <dbReference type="NCBI Taxonomy" id="37329"/>
    <lineage>
        <taxon>Bacteria</taxon>
        <taxon>Bacillati</taxon>
        <taxon>Actinomycetota</taxon>
        <taxon>Actinomycetes</taxon>
        <taxon>Mycobacteriales</taxon>
        <taxon>Nocardiaceae</taxon>
        <taxon>Nocardia</taxon>
    </lineage>
</organism>
<reference evidence="3" key="1">
    <citation type="submission" date="2015-03" db="EMBL/GenBank/DDBJ databases">
        <authorList>
            <consortium name="Pathogen Informatics"/>
        </authorList>
    </citation>
    <scope>NUCLEOTIDE SEQUENCE [LARGE SCALE GENOMIC DNA]</scope>
    <source>
        <strain evidence="3">NCTC11134</strain>
    </source>
</reference>
<proteinExistence type="predicted"/>
<sequence length="87" mass="9123">MPPICTQSSQRAGLARTAPPRRRRNPAPLRLPPTLGTAFNAALVSHVDTCHLGIDLDTTVVSDPDTFAAGLDAGLHMLLAAPATARE</sequence>
<evidence type="ECO:0000256" key="1">
    <source>
        <dbReference type="SAM" id="MobiDB-lite"/>
    </source>
</evidence>
<feature type="region of interest" description="Disordered" evidence="1">
    <location>
        <begin position="1"/>
        <end position="32"/>
    </location>
</feature>
<dbReference type="EMBL" id="LN868938">
    <property type="protein sequence ID" value="CRY74354.1"/>
    <property type="molecule type" value="Genomic_DNA"/>
</dbReference>
<evidence type="ECO:0000313" key="3">
    <source>
        <dbReference type="Proteomes" id="UP000057820"/>
    </source>
</evidence>
<dbReference type="AlphaFoldDB" id="A0A0H5NGH0"/>